<keyword evidence="3 6" id="KW-0812">Transmembrane</keyword>
<keyword evidence="6" id="KW-1003">Cell membrane</keyword>
<keyword evidence="10" id="KW-1185">Reference proteome</keyword>
<evidence type="ECO:0000256" key="5">
    <source>
        <dbReference type="ARBA" id="ARBA00023136"/>
    </source>
</evidence>
<dbReference type="EMBL" id="LJSG01000012">
    <property type="protein sequence ID" value="KPP92424.1"/>
    <property type="molecule type" value="Genomic_DNA"/>
</dbReference>
<dbReference type="OrthoDB" id="6079986at2"/>
<evidence type="ECO:0000313" key="7">
    <source>
        <dbReference type="EMBL" id="CUX79720.1"/>
    </source>
</evidence>
<comment type="caution">
    <text evidence="6">Lacks conserved residue(s) required for the propagation of feature annotation.</text>
</comment>
<comment type="similarity">
    <text evidence="2 6">Belongs to the SURF1 family.</text>
</comment>
<protein>
    <recommendedName>
        <fullName evidence="6">SURF1-like protein</fullName>
    </recommendedName>
</protein>
<dbReference type="CDD" id="cd06662">
    <property type="entry name" value="SURF1"/>
    <property type="match status" value="1"/>
</dbReference>
<evidence type="ECO:0000256" key="3">
    <source>
        <dbReference type="ARBA" id="ARBA00022692"/>
    </source>
</evidence>
<keyword evidence="4 6" id="KW-1133">Transmembrane helix</keyword>
<dbReference type="InterPro" id="IPR002994">
    <property type="entry name" value="Surf1/Shy1"/>
</dbReference>
<reference evidence="7 10" key="2">
    <citation type="submission" date="2016-01" db="EMBL/GenBank/DDBJ databases">
        <authorList>
            <person name="Varghese N."/>
        </authorList>
    </citation>
    <scope>NUCLEOTIDE SEQUENCE [LARGE SCALE GENOMIC DNA]</scope>
    <source>
        <strain evidence="7 10">HL-91</strain>
    </source>
</reference>
<dbReference type="InterPro" id="IPR045214">
    <property type="entry name" value="Surf1/Surf4"/>
</dbReference>
<proteinExistence type="inferred from homology"/>
<evidence type="ECO:0000313" key="10">
    <source>
        <dbReference type="Proteomes" id="UP000182045"/>
    </source>
</evidence>
<evidence type="ECO:0000256" key="1">
    <source>
        <dbReference type="ARBA" id="ARBA00004370"/>
    </source>
</evidence>
<keyword evidence="5 6" id="KW-0472">Membrane</keyword>
<dbReference type="PROSITE" id="PS50895">
    <property type="entry name" value="SURF1"/>
    <property type="match status" value="1"/>
</dbReference>
<dbReference type="RefSeq" id="WP_072244488.1">
    <property type="nucleotide sequence ID" value="NZ_FBYC01000001.1"/>
</dbReference>
<gene>
    <name evidence="8" type="primary">surf1</name>
    <name evidence="7" type="ORF">Ga0058931_0407</name>
    <name evidence="8" type="ORF">HLUCCA05_09085</name>
</gene>
<accession>A0A0P7WEC2</accession>
<dbReference type="GO" id="GO:0005886">
    <property type="term" value="C:plasma membrane"/>
    <property type="evidence" value="ECO:0007669"/>
    <property type="project" value="UniProtKB-SubCell"/>
</dbReference>
<dbReference type="STRING" id="1666912.Ga0058931_0407"/>
<dbReference type="Proteomes" id="UP000050413">
    <property type="component" value="Unassembled WGS sequence"/>
</dbReference>
<evidence type="ECO:0000256" key="2">
    <source>
        <dbReference type="ARBA" id="ARBA00007165"/>
    </source>
</evidence>
<dbReference type="EMBL" id="FBYC01000001">
    <property type="protein sequence ID" value="CUX79720.1"/>
    <property type="molecule type" value="Genomic_DNA"/>
</dbReference>
<dbReference type="PANTHER" id="PTHR23427">
    <property type="entry name" value="SURFEIT LOCUS PROTEIN"/>
    <property type="match status" value="1"/>
</dbReference>
<comment type="subcellular location">
    <subcellularLocation>
        <location evidence="6">Cell membrane</location>
        <topology evidence="6">Multi-pass membrane protein</topology>
    </subcellularLocation>
    <subcellularLocation>
        <location evidence="1">Membrane</location>
    </subcellularLocation>
</comment>
<dbReference type="PANTHER" id="PTHR23427:SF2">
    <property type="entry name" value="SURFEIT LOCUS PROTEIN 1"/>
    <property type="match status" value="1"/>
</dbReference>
<feature type="transmembrane region" description="Helical" evidence="6">
    <location>
        <begin position="201"/>
        <end position="220"/>
    </location>
</feature>
<dbReference type="Proteomes" id="UP000182045">
    <property type="component" value="Unassembled WGS sequence"/>
</dbReference>
<comment type="caution">
    <text evidence="8">The sequence shown here is derived from an EMBL/GenBank/DDBJ whole genome shotgun (WGS) entry which is preliminary data.</text>
</comment>
<sequence>MTRRLILPALFGLIGTAILLSLGLWQLDRADQKSALIADMQARLVGAPGGLPDDPAPQADNYRPVRVEGAFDPAQTFVLSAVKGQGPGFRVIGGFRTTDGRRILVDRGFVPEQARADLPAPETTPQTLTGNLQWPADADRFTPDYDPARDMFFSRDVPPLAAFLNTEPVMLVLRASEPPHPLIQPMPVDEVSIPDNHLGYAVQWFLMALAWAGMTVFFLWRIRAQRD</sequence>
<dbReference type="Pfam" id="PF02104">
    <property type="entry name" value="SURF1"/>
    <property type="match status" value="1"/>
</dbReference>
<organism evidence="8 9">
    <name type="scientific">Roseibaca calidilacus</name>
    <dbReference type="NCBI Taxonomy" id="1666912"/>
    <lineage>
        <taxon>Bacteria</taxon>
        <taxon>Pseudomonadati</taxon>
        <taxon>Pseudomonadota</taxon>
        <taxon>Alphaproteobacteria</taxon>
        <taxon>Rhodobacterales</taxon>
        <taxon>Paracoccaceae</taxon>
        <taxon>Roseinatronobacter</taxon>
    </lineage>
</organism>
<evidence type="ECO:0000256" key="4">
    <source>
        <dbReference type="ARBA" id="ARBA00022989"/>
    </source>
</evidence>
<name>A0A0P7WEC2_9RHOB</name>
<evidence type="ECO:0000313" key="8">
    <source>
        <dbReference type="EMBL" id="KPP92424.1"/>
    </source>
</evidence>
<reference evidence="8 9" key="1">
    <citation type="submission" date="2015-09" db="EMBL/GenBank/DDBJ databases">
        <title>Identification and resolution of microdiversity through metagenomic sequencing of parallel consortia.</title>
        <authorList>
            <person name="Nelson W.C."/>
            <person name="Romine M.F."/>
            <person name="Lindemann S.R."/>
        </authorList>
    </citation>
    <scope>NUCLEOTIDE SEQUENCE [LARGE SCALE GENOMIC DNA]</scope>
    <source>
        <strain evidence="8">HL-91</strain>
    </source>
</reference>
<evidence type="ECO:0000256" key="6">
    <source>
        <dbReference type="RuleBase" id="RU363076"/>
    </source>
</evidence>
<dbReference type="AlphaFoldDB" id="A0A0P7WEC2"/>
<evidence type="ECO:0000313" key="9">
    <source>
        <dbReference type="Proteomes" id="UP000050413"/>
    </source>
</evidence>